<feature type="domain" description="Phosphotyrosine protein phosphatase I" evidence="6">
    <location>
        <begin position="2"/>
        <end position="148"/>
    </location>
</feature>
<dbReference type="InterPro" id="IPR050438">
    <property type="entry name" value="LMW_PTPase"/>
</dbReference>
<dbReference type="PANTHER" id="PTHR11717">
    <property type="entry name" value="LOW MOLECULAR WEIGHT PROTEIN TYROSINE PHOSPHATASE"/>
    <property type="match status" value="1"/>
</dbReference>
<dbReference type="SMART" id="SM00226">
    <property type="entry name" value="LMWPc"/>
    <property type="match status" value="1"/>
</dbReference>
<protein>
    <recommendedName>
        <fullName evidence="2">protein-tyrosine-phosphatase</fullName>
        <ecNumber evidence="2">3.1.3.48</ecNumber>
    </recommendedName>
</protein>
<dbReference type="InterPro" id="IPR023485">
    <property type="entry name" value="Ptyr_pPase"/>
</dbReference>
<evidence type="ECO:0000256" key="3">
    <source>
        <dbReference type="ARBA" id="ARBA00022801"/>
    </source>
</evidence>
<dbReference type="Pfam" id="PF01451">
    <property type="entry name" value="LMWPc"/>
    <property type="match status" value="1"/>
</dbReference>
<dbReference type="RefSeq" id="WP_268043291.1">
    <property type="nucleotide sequence ID" value="NZ_CP104064.1"/>
</dbReference>
<dbReference type="PRINTS" id="PR00719">
    <property type="entry name" value="LMWPTPASE"/>
</dbReference>
<dbReference type="Proteomes" id="UP001164803">
    <property type="component" value="Chromosome"/>
</dbReference>
<evidence type="ECO:0000256" key="2">
    <source>
        <dbReference type="ARBA" id="ARBA00013064"/>
    </source>
</evidence>
<dbReference type="CDD" id="cd16343">
    <property type="entry name" value="LMWPTP"/>
    <property type="match status" value="1"/>
</dbReference>
<dbReference type="EC" id="3.1.3.48" evidence="2"/>
<dbReference type="SUPFAM" id="SSF52788">
    <property type="entry name" value="Phosphotyrosine protein phosphatases I"/>
    <property type="match status" value="1"/>
</dbReference>
<organism evidence="7 8">
    <name type="scientific">Alicyclobacillus dauci</name>
    <dbReference type="NCBI Taxonomy" id="1475485"/>
    <lineage>
        <taxon>Bacteria</taxon>
        <taxon>Bacillati</taxon>
        <taxon>Bacillota</taxon>
        <taxon>Bacilli</taxon>
        <taxon>Bacillales</taxon>
        <taxon>Alicyclobacillaceae</taxon>
        <taxon>Alicyclobacillus</taxon>
    </lineage>
</organism>
<sequence>MIRVLFICLGNICRSPMAEAVFRKMLRERHLESSVTVDSAGLGGWHAGDPPHQGTRQVLDDHGISYEGISSRQVRRDELKSYDYVIAMDEANMEGLARLGLSPSDNVTRLLELVPDVPEKDVPDPYYDNRFDYVYELVERGCRALLLRVEADLASK</sequence>
<name>A0ABY6YZE4_9BACL</name>
<accession>A0ABY6YZE4</accession>
<keyword evidence="4" id="KW-0904">Protein phosphatase</keyword>
<evidence type="ECO:0000313" key="7">
    <source>
        <dbReference type="EMBL" id="WAH35997.1"/>
    </source>
</evidence>
<proteinExistence type="inferred from homology"/>
<comment type="similarity">
    <text evidence="1">Belongs to the low molecular weight phosphotyrosine protein phosphatase family.</text>
</comment>
<keyword evidence="3" id="KW-0378">Hydrolase</keyword>
<dbReference type="PANTHER" id="PTHR11717:SF7">
    <property type="entry name" value="LOW MOLECULAR WEIGHT PHOSPHOTYROSINE PROTEIN PHOSPHATASE"/>
    <property type="match status" value="1"/>
</dbReference>
<dbReference type="Gene3D" id="3.40.50.2300">
    <property type="match status" value="1"/>
</dbReference>
<dbReference type="InterPro" id="IPR036196">
    <property type="entry name" value="Ptyr_pPase_sf"/>
</dbReference>
<evidence type="ECO:0000256" key="1">
    <source>
        <dbReference type="ARBA" id="ARBA00011063"/>
    </source>
</evidence>
<keyword evidence="8" id="KW-1185">Reference proteome</keyword>
<evidence type="ECO:0000313" key="8">
    <source>
        <dbReference type="Proteomes" id="UP001164803"/>
    </source>
</evidence>
<dbReference type="InterPro" id="IPR017867">
    <property type="entry name" value="Tyr_phospatase_low_mol_wt"/>
</dbReference>
<reference evidence="7" key="1">
    <citation type="submission" date="2022-08" db="EMBL/GenBank/DDBJ databases">
        <title>Alicyclobacillus dauci DSM2870, complete genome.</title>
        <authorList>
            <person name="Wang Q."/>
            <person name="Cai R."/>
            <person name="Wang Z."/>
        </authorList>
    </citation>
    <scope>NUCLEOTIDE SEQUENCE</scope>
    <source>
        <strain evidence="7">DSM 28700</strain>
    </source>
</reference>
<evidence type="ECO:0000256" key="4">
    <source>
        <dbReference type="ARBA" id="ARBA00022912"/>
    </source>
</evidence>
<gene>
    <name evidence="7" type="ORF">NZD86_17295</name>
</gene>
<evidence type="ECO:0000259" key="6">
    <source>
        <dbReference type="SMART" id="SM00226"/>
    </source>
</evidence>
<evidence type="ECO:0000256" key="5">
    <source>
        <dbReference type="ARBA" id="ARBA00051722"/>
    </source>
</evidence>
<dbReference type="EMBL" id="CP104064">
    <property type="protein sequence ID" value="WAH35997.1"/>
    <property type="molecule type" value="Genomic_DNA"/>
</dbReference>
<comment type="catalytic activity">
    <reaction evidence="5">
        <text>O-phospho-L-tyrosyl-[protein] + H2O = L-tyrosyl-[protein] + phosphate</text>
        <dbReference type="Rhea" id="RHEA:10684"/>
        <dbReference type="Rhea" id="RHEA-COMP:10136"/>
        <dbReference type="Rhea" id="RHEA-COMP:20101"/>
        <dbReference type="ChEBI" id="CHEBI:15377"/>
        <dbReference type="ChEBI" id="CHEBI:43474"/>
        <dbReference type="ChEBI" id="CHEBI:46858"/>
        <dbReference type="ChEBI" id="CHEBI:61978"/>
        <dbReference type="EC" id="3.1.3.48"/>
    </reaction>
</comment>